<keyword evidence="4" id="KW-1185">Reference proteome</keyword>
<dbReference type="EMBL" id="CAFZ01000019">
    <property type="protein sequence ID" value="CCA67733.1"/>
    <property type="molecule type" value="Genomic_DNA"/>
</dbReference>
<organism evidence="3 4">
    <name type="scientific">Serendipita indica (strain DSM 11827)</name>
    <name type="common">Root endophyte fungus</name>
    <name type="synonym">Piriformospora indica</name>
    <dbReference type="NCBI Taxonomy" id="1109443"/>
    <lineage>
        <taxon>Eukaryota</taxon>
        <taxon>Fungi</taxon>
        <taxon>Dikarya</taxon>
        <taxon>Basidiomycota</taxon>
        <taxon>Agaricomycotina</taxon>
        <taxon>Agaricomycetes</taxon>
        <taxon>Sebacinales</taxon>
        <taxon>Serendipitaceae</taxon>
        <taxon>Serendipita</taxon>
    </lineage>
</organism>
<keyword evidence="2" id="KW-0472">Membrane</keyword>
<feature type="transmembrane region" description="Helical" evidence="2">
    <location>
        <begin position="133"/>
        <end position="151"/>
    </location>
</feature>
<feature type="compositionally biased region" description="Polar residues" evidence="1">
    <location>
        <begin position="223"/>
        <end position="232"/>
    </location>
</feature>
<dbReference type="PANTHER" id="PTHR13132:SF29">
    <property type="entry name" value="ALPHA-(1,6)-FUCOSYLTRANSFERASE"/>
    <property type="match status" value="1"/>
</dbReference>
<evidence type="ECO:0000256" key="1">
    <source>
        <dbReference type="SAM" id="MobiDB-lite"/>
    </source>
</evidence>
<feature type="compositionally biased region" description="Acidic residues" evidence="1">
    <location>
        <begin position="233"/>
        <end position="252"/>
    </location>
</feature>
<feature type="region of interest" description="Disordered" evidence="1">
    <location>
        <begin position="86"/>
        <end position="107"/>
    </location>
</feature>
<keyword evidence="2" id="KW-1133">Transmembrane helix</keyword>
<evidence type="ECO:0000313" key="4">
    <source>
        <dbReference type="Proteomes" id="UP000007148"/>
    </source>
</evidence>
<dbReference type="Gene3D" id="3.40.50.11350">
    <property type="match status" value="1"/>
</dbReference>
<comment type="caution">
    <text evidence="3">The sequence shown here is derived from an EMBL/GenBank/DDBJ whole genome shotgun (WGS) entry which is preliminary data.</text>
</comment>
<dbReference type="GO" id="GO:0046921">
    <property type="term" value="F:alpha-(1-&gt;6)-fucosyltransferase activity"/>
    <property type="evidence" value="ECO:0007669"/>
    <property type="project" value="TreeGrafter"/>
</dbReference>
<dbReference type="InParanoid" id="G4T8U0"/>
<dbReference type="GO" id="GO:0006487">
    <property type="term" value="P:protein N-linked glycosylation"/>
    <property type="evidence" value="ECO:0007669"/>
    <property type="project" value="TreeGrafter"/>
</dbReference>
<dbReference type="OMA" id="MEYENSC"/>
<keyword evidence="2" id="KW-0812">Transmembrane</keyword>
<dbReference type="AlphaFoldDB" id="G4T8U0"/>
<evidence type="ECO:0000256" key="2">
    <source>
        <dbReference type="SAM" id="Phobius"/>
    </source>
</evidence>
<evidence type="ECO:0000313" key="3">
    <source>
        <dbReference type="EMBL" id="CCA67733.1"/>
    </source>
</evidence>
<dbReference type="HOGENOM" id="CLU_034210_0_0_1"/>
<protein>
    <submittedName>
        <fullName evidence="3">Uncharacterized protein</fullName>
    </submittedName>
</protein>
<dbReference type="OrthoDB" id="2392789at2759"/>
<name>G4T8U0_SERID</name>
<sequence length="608" mass="68378">MSARANQRLVYKPLADNGHYGGQLTPRTPHTSRTGRPVQSFADAEEAFEDEEDIMVGGGTSSGARASFAKSYREQDETQSYPLLRSATSHTFPPTPAPGHPVSRESRAHAMKRKWTWNPLEWDFKHIAETAPLVLGGIGACILLILILLSVNKPDVLRKYILKTNGTEPIIPISKGTSSGGTTGEEHGEMTRVMEYENSCWKMMNSGEMKHGGPYWGEHHQHSNAGQANEQVVQEDDNDYDPFLDDSDDSTETDSAVPAGTCSSTITYVLDGNVGLFYDLALLAQAAALARERNRTFIVDDSEWNRGSWTDHFRDVRSTQPGPEPGCLPPSQDLLKACPRSSKHWVVTQRTAKFHFGHDFSERYENPYKSDVSRLRPIFEHAAVSFRETIQLSDNLREHLRKLRNVVHTNKPYVGVHIRHGDKYPANQQWKGDYVPISEYIKLTTEVWETVRGMQSTQIEPFPRIYVATDSLAAFSDHLSLSPTFSLATEERILGLHAASSLSYGERDWRFMASPHGYVQRVFSGGKTRPEERVRWTQGMLLDFAMLSGAWLEDGARAPEAVVCTATSNVCRMAAVALGWEKAFEKQLWKDVDWKGIVYPPWDAFEFH</sequence>
<feature type="compositionally biased region" description="Polar residues" evidence="1">
    <location>
        <begin position="25"/>
        <end position="34"/>
    </location>
</feature>
<dbReference type="Proteomes" id="UP000007148">
    <property type="component" value="Unassembled WGS sequence"/>
</dbReference>
<reference evidence="3 4" key="1">
    <citation type="journal article" date="2011" name="PLoS Pathog.">
        <title>Endophytic Life Strategies Decoded by Genome and Transcriptome Analyses of the Mutualistic Root Symbiont Piriformospora indica.</title>
        <authorList>
            <person name="Zuccaro A."/>
            <person name="Lahrmann U."/>
            <person name="Guldener U."/>
            <person name="Langen G."/>
            <person name="Pfiffi S."/>
            <person name="Biedenkopf D."/>
            <person name="Wong P."/>
            <person name="Samans B."/>
            <person name="Grimm C."/>
            <person name="Basiewicz M."/>
            <person name="Murat C."/>
            <person name="Martin F."/>
            <person name="Kogel K.H."/>
        </authorList>
    </citation>
    <scope>NUCLEOTIDE SEQUENCE [LARGE SCALE GENOMIC DNA]</scope>
    <source>
        <strain evidence="3 4">DSM 11827</strain>
    </source>
</reference>
<feature type="region of interest" description="Disordered" evidence="1">
    <location>
        <begin position="12"/>
        <end position="37"/>
    </location>
</feature>
<proteinExistence type="predicted"/>
<gene>
    <name evidence="3" type="ORF">PIIN_01560</name>
</gene>
<accession>G4T8U0</accession>
<dbReference type="eggNOG" id="ENOG502S04M">
    <property type="taxonomic scope" value="Eukaryota"/>
</dbReference>
<feature type="region of interest" description="Disordered" evidence="1">
    <location>
        <begin position="212"/>
        <end position="257"/>
    </location>
</feature>
<dbReference type="PANTHER" id="PTHR13132">
    <property type="entry name" value="ALPHA- 1,6 -FUCOSYLTRANSFERASE"/>
    <property type="match status" value="1"/>
</dbReference>